<dbReference type="InterPro" id="IPR049536">
    <property type="entry name" value="CFP_TSR-0"/>
</dbReference>
<evidence type="ECO:0000256" key="5">
    <source>
        <dbReference type="ARBA" id="ARBA00023157"/>
    </source>
</evidence>
<dbReference type="Proteomes" id="UP000261620">
    <property type="component" value="Unplaced"/>
</dbReference>
<keyword evidence="8" id="KW-1185">Reference proteome</keyword>
<dbReference type="FunFam" id="2.20.100.10:FF:000007">
    <property type="entry name" value="Thrombospondin 1"/>
    <property type="match status" value="1"/>
</dbReference>
<dbReference type="FunFam" id="2.20.100.10:FF:000001">
    <property type="entry name" value="semaphorin-5A isoform X1"/>
    <property type="match status" value="3"/>
</dbReference>
<evidence type="ECO:0000256" key="2">
    <source>
        <dbReference type="ARBA" id="ARBA00022525"/>
    </source>
</evidence>
<sequence>CVCVCVHAECVRCFARFDQVLGECNDELGDVDEDDCCQNPRYGYQDNNDTCKYCGSVLHGGWSGWSNWLPCSGSCISSMHDIIIPTKKRSRYCSNPAPSNDTVPPGNRCPGDNFQVEHCSEVPNCPVDGSWGAWSPARKCSVTCGEGLQLSTRICDLPAPKYGGRTCLGPSTRTTVCQNTCPVDGFWSGWSSWGECSSSCIPQGKPPTRTRHRSCSNPAPSSSPPGRGCQGDKRQIENCNHLPYCPVNGDWGSWSPFSSCPVTCGVGLQVSTRKCDSPAPNHGGQPCQGATRQTNVCKTKVHCPVDGMWSEWSSWTPCKFPFGGRVIHCKHLGGSQTRERQCIHRAHNGSICSGDSLTQRRVCYDVNLCYLKGTWEGWEPWSLCNPSCGETSSRSRRRYFGLLPKGVSVSTGGKCWLSVTDVCWDNFNQGPEFLQQTEGTPELSLNTRTHVFVLTISLHGDEPEVSHSLNKCPLQT</sequence>
<accession>A0A3Q3WMH8</accession>
<reference evidence="7" key="2">
    <citation type="submission" date="2025-09" db="UniProtKB">
        <authorList>
            <consortium name="Ensembl"/>
        </authorList>
    </citation>
    <scope>IDENTIFICATION</scope>
</reference>
<dbReference type="PROSITE" id="PS50092">
    <property type="entry name" value="TSP1"/>
    <property type="match status" value="5"/>
</dbReference>
<evidence type="ECO:0000313" key="8">
    <source>
        <dbReference type="Proteomes" id="UP000261620"/>
    </source>
</evidence>
<reference evidence="7" key="1">
    <citation type="submission" date="2025-08" db="UniProtKB">
        <authorList>
            <consortium name="Ensembl"/>
        </authorList>
    </citation>
    <scope>IDENTIFICATION</scope>
</reference>
<dbReference type="PANTHER" id="PTHR22906:SF43">
    <property type="entry name" value="PROPERDIN"/>
    <property type="match status" value="1"/>
</dbReference>
<keyword evidence="3" id="KW-0732">Signal</keyword>
<organism evidence="7 8">
    <name type="scientific">Mola mola</name>
    <name type="common">Ocean sunfish</name>
    <name type="synonym">Tetraodon mola</name>
    <dbReference type="NCBI Taxonomy" id="94237"/>
    <lineage>
        <taxon>Eukaryota</taxon>
        <taxon>Metazoa</taxon>
        <taxon>Chordata</taxon>
        <taxon>Craniata</taxon>
        <taxon>Vertebrata</taxon>
        <taxon>Euteleostomi</taxon>
        <taxon>Actinopterygii</taxon>
        <taxon>Neopterygii</taxon>
        <taxon>Teleostei</taxon>
        <taxon>Neoteleostei</taxon>
        <taxon>Acanthomorphata</taxon>
        <taxon>Eupercaria</taxon>
        <taxon>Tetraodontiformes</taxon>
        <taxon>Molidae</taxon>
        <taxon>Mola</taxon>
    </lineage>
</organism>
<dbReference type="Pfam" id="PF18487">
    <property type="entry name" value="TSR"/>
    <property type="match status" value="1"/>
</dbReference>
<proteinExistence type="predicted"/>
<dbReference type="STRING" id="94237.ENSMMOP00000018986"/>
<feature type="region of interest" description="Disordered" evidence="6">
    <location>
        <begin position="205"/>
        <end position="231"/>
    </location>
</feature>
<dbReference type="InterPro" id="IPR000884">
    <property type="entry name" value="TSP1_rpt"/>
</dbReference>
<dbReference type="AlphaFoldDB" id="A0A3Q3WMH8"/>
<name>A0A3Q3WMH8_MOLML</name>
<comment type="subcellular location">
    <subcellularLocation>
        <location evidence="1">Secreted</location>
    </subcellularLocation>
</comment>
<evidence type="ECO:0000313" key="7">
    <source>
        <dbReference type="Ensembl" id="ENSMMOP00000018986.1"/>
    </source>
</evidence>
<evidence type="ECO:0000256" key="1">
    <source>
        <dbReference type="ARBA" id="ARBA00004613"/>
    </source>
</evidence>
<dbReference type="SUPFAM" id="SSF82895">
    <property type="entry name" value="TSP-1 type 1 repeat"/>
    <property type="match status" value="5"/>
</dbReference>
<evidence type="ECO:0008006" key="9">
    <source>
        <dbReference type="Google" id="ProtNLM"/>
    </source>
</evidence>
<keyword evidence="5" id="KW-1015">Disulfide bond</keyword>
<keyword evidence="2" id="KW-0964">Secreted</keyword>
<dbReference type="InterPro" id="IPR052065">
    <property type="entry name" value="Compl_asym_regulator"/>
</dbReference>
<dbReference type="Pfam" id="PF00090">
    <property type="entry name" value="TSP_1"/>
    <property type="match status" value="3"/>
</dbReference>
<dbReference type="Gene3D" id="2.20.100.10">
    <property type="entry name" value="Thrombospondin type-1 (TSP1) repeat"/>
    <property type="match status" value="5"/>
</dbReference>
<dbReference type="PRINTS" id="PR01705">
    <property type="entry name" value="TSP1REPEAT"/>
</dbReference>
<evidence type="ECO:0000256" key="4">
    <source>
        <dbReference type="ARBA" id="ARBA00022737"/>
    </source>
</evidence>
<protein>
    <recommendedName>
        <fullName evidence="9">Complement factor properdin</fullName>
    </recommendedName>
</protein>
<dbReference type="SMART" id="SM00209">
    <property type="entry name" value="TSP1"/>
    <property type="match status" value="6"/>
</dbReference>
<evidence type="ECO:0000256" key="3">
    <source>
        <dbReference type="ARBA" id="ARBA00022729"/>
    </source>
</evidence>
<keyword evidence="4" id="KW-0677">Repeat</keyword>
<dbReference type="InterPro" id="IPR036383">
    <property type="entry name" value="TSP1_rpt_sf"/>
</dbReference>
<evidence type="ECO:0000256" key="6">
    <source>
        <dbReference type="SAM" id="MobiDB-lite"/>
    </source>
</evidence>
<dbReference type="PANTHER" id="PTHR22906">
    <property type="entry name" value="PROPERDIN"/>
    <property type="match status" value="1"/>
</dbReference>
<dbReference type="Ensembl" id="ENSMMOT00000019301.1">
    <property type="protein sequence ID" value="ENSMMOP00000018986.1"/>
    <property type="gene ID" value="ENSMMOG00000014368.1"/>
</dbReference>